<dbReference type="Pfam" id="PF07219">
    <property type="entry name" value="HemY_N"/>
    <property type="match status" value="1"/>
</dbReference>
<comment type="subcellular location">
    <subcellularLocation>
        <location evidence="1">Membrane</location>
    </subcellularLocation>
</comment>
<organism evidence="7 8">
    <name type="scientific">Rhodopila globiformis</name>
    <name type="common">Rhodopseudomonas globiformis</name>
    <dbReference type="NCBI Taxonomy" id="1071"/>
    <lineage>
        <taxon>Bacteria</taxon>
        <taxon>Pseudomonadati</taxon>
        <taxon>Pseudomonadota</taxon>
        <taxon>Alphaproteobacteria</taxon>
        <taxon>Acetobacterales</taxon>
        <taxon>Acetobacteraceae</taxon>
        <taxon>Rhodopila</taxon>
    </lineage>
</organism>
<comment type="caution">
    <text evidence="7">The sequence shown here is derived from an EMBL/GenBank/DDBJ whole genome shotgun (WGS) entry which is preliminary data.</text>
</comment>
<reference evidence="7 8" key="1">
    <citation type="journal article" date="2018" name="Arch. Microbiol.">
        <title>New insights into the metabolic potential of the phototrophic purple bacterium Rhodopila globiformis DSM 161(T) from its draft genome sequence and evidence for a vanadium-dependent nitrogenase.</title>
        <authorList>
            <person name="Imhoff J.F."/>
            <person name="Rahn T."/>
            <person name="Kunzel S."/>
            <person name="Neulinger S.C."/>
        </authorList>
    </citation>
    <scope>NUCLEOTIDE SEQUENCE [LARGE SCALE GENOMIC DNA]</scope>
    <source>
        <strain evidence="7 8">DSM 161</strain>
    </source>
</reference>
<evidence type="ECO:0000256" key="1">
    <source>
        <dbReference type="ARBA" id="ARBA00004370"/>
    </source>
</evidence>
<dbReference type="RefSeq" id="WP_104518917.1">
    <property type="nucleotide sequence ID" value="NZ_NHRY01000114.1"/>
</dbReference>
<evidence type="ECO:0000313" key="7">
    <source>
        <dbReference type="EMBL" id="PPQ34310.1"/>
    </source>
</evidence>
<sequence>MRRVFLFLIVAIAFIAGAWLLASVPGRVNATVGSFEFETSAPVAILAVILLVLAVIILLRVITGLARIPRSGAGWRRRQRVRAGEAAVTRVLVALAAGDQAGARKQARRARQLLGDSPQVLLLLAEASRLAGREDEANEAFRSLTRQKDARFLGLRGLLRQAIDRRDWAEALTIANQAEAVRPGTTWLRQQRAELALQTENWSEALDLIGQDARRTVYYTAAADAEPNPVRALGYAKQAWKEDPTFPPAVLAYARRLRVDGNERRARACVTDAWRRAPHPDLAEFILAQEPDKASRYEAAKLLTQRNETNPESRLLLARTALEAGFVSDARNQIEAVRAEGFNQRRVYLLLAEIEEQERGDTEGGRLAQRDALRLAAGADPDPRWQCASCHADHVTWQPKCSSCGGVATLRWVSEVGSSRTVPAIVS</sequence>
<dbReference type="GO" id="GO:0016020">
    <property type="term" value="C:membrane"/>
    <property type="evidence" value="ECO:0007669"/>
    <property type="project" value="UniProtKB-SubCell"/>
</dbReference>
<proteinExistence type="predicted"/>
<dbReference type="SUPFAM" id="SSF48452">
    <property type="entry name" value="TPR-like"/>
    <property type="match status" value="1"/>
</dbReference>
<feature type="transmembrane region" description="Helical" evidence="5">
    <location>
        <begin position="40"/>
        <end position="62"/>
    </location>
</feature>
<evidence type="ECO:0000313" key="8">
    <source>
        <dbReference type="Proteomes" id="UP000239724"/>
    </source>
</evidence>
<evidence type="ECO:0000256" key="4">
    <source>
        <dbReference type="ARBA" id="ARBA00023136"/>
    </source>
</evidence>
<gene>
    <name evidence="7" type="ORF">CCS01_11080</name>
</gene>
<keyword evidence="3 5" id="KW-1133">Transmembrane helix</keyword>
<dbReference type="EMBL" id="NHRY01000114">
    <property type="protein sequence ID" value="PPQ34310.1"/>
    <property type="molecule type" value="Genomic_DNA"/>
</dbReference>
<protein>
    <recommendedName>
        <fullName evidence="6">HemY N-terminal domain-containing protein</fullName>
    </recommendedName>
</protein>
<dbReference type="Proteomes" id="UP000239724">
    <property type="component" value="Unassembled WGS sequence"/>
</dbReference>
<evidence type="ECO:0000256" key="2">
    <source>
        <dbReference type="ARBA" id="ARBA00022692"/>
    </source>
</evidence>
<dbReference type="AlphaFoldDB" id="A0A2S6NI40"/>
<dbReference type="Gene3D" id="1.25.40.10">
    <property type="entry name" value="Tetratricopeptide repeat domain"/>
    <property type="match status" value="2"/>
</dbReference>
<accession>A0A2S6NI40</accession>
<name>A0A2S6NI40_RHOGL</name>
<keyword evidence="2 5" id="KW-0812">Transmembrane</keyword>
<dbReference type="OrthoDB" id="9798343at2"/>
<evidence type="ECO:0000259" key="6">
    <source>
        <dbReference type="Pfam" id="PF07219"/>
    </source>
</evidence>
<evidence type="ECO:0000256" key="5">
    <source>
        <dbReference type="SAM" id="Phobius"/>
    </source>
</evidence>
<dbReference type="InterPro" id="IPR011990">
    <property type="entry name" value="TPR-like_helical_dom_sf"/>
</dbReference>
<evidence type="ECO:0000256" key="3">
    <source>
        <dbReference type="ARBA" id="ARBA00022989"/>
    </source>
</evidence>
<dbReference type="InterPro" id="IPR010817">
    <property type="entry name" value="HemY_N"/>
</dbReference>
<keyword evidence="4 5" id="KW-0472">Membrane</keyword>
<keyword evidence="8" id="KW-1185">Reference proteome</keyword>
<feature type="domain" description="HemY N-terminal" evidence="6">
    <location>
        <begin position="26"/>
        <end position="131"/>
    </location>
</feature>